<feature type="compositionally biased region" description="Low complexity" evidence="14">
    <location>
        <begin position="217"/>
        <end position="231"/>
    </location>
</feature>
<keyword evidence="7" id="KW-0812">Transmembrane</keyword>
<dbReference type="GO" id="GO:0098797">
    <property type="term" value="C:plasma membrane protein complex"/>
    <property type="evidence" value="ECO:0007669"/>
    <property type="project" value="TreeGrafter"/>
</dbReference>
<dbReference type="InterPro" id="IPR006260">
    <property type="entry name" value="TonB/TolA_C"/>
</dbReference>
<gene>
    <name evidence="16" type="ORF">SAMN05421546_1006</name>
</gene>
<evidence type="ECO:0000256" key="6">
    <source>
        <dbReference type="ARBA" id="ARBA00022519"/>
    </source>
</evidence>
<dbReference type="STRING" id="1604334.SAMN05421546_1006"/>
<evidence type="ECO:0000256" key="8">
    <source>
        <dbReference type="ARBA" id="ARBA00022737"/>
    </source>
</evidence>
<evidence type="ECO:0000256" key="4">
    <source>
        <dbReference type="ARBA" id="ARBA00022448"/>
    </source>
</evidence>
<dbReference type="Proteomes" id="UP000241788">
    <property type="component" value="Unassembled WGS sequence"/>
</dbReference>
<protein>
    <recommendedName>
        <fullName evidence="3 13">Protein TonB</fullName>
    </recommendedName>
</protein>
<comment type="similarity">
    <text evidence="2 13">Belongs to the TonB family.</text>
</comment>
<comment type="subcellular location">
    <subcellularLocation>
        <location evidence="1 13">Cell inner membrane</location>
        <topology evidence="1 13">Single-pass membrane protein</topology>
        <orientation evidence="1 13">Periplasmic side</orientation>
    </subcellularLocation>
</comment>
<evidence type="ECO:0000256" key="3">
    <source>
        <dbReference type="ARBA" id="ARBA00022362"/>
    </source>
</evidence>
<dbReference type="GO" id="GO:0015031">
    <property type="term" value="P:protein transport"/>
    <property type="evidence" value="ECO:0007669"/>
    <property type="project" value="UniProtKB-UniRule"/>
</dbReference>
<dbReference type="AlphaFoldDB" id="A0A1N6RHI9"/>
<dbReference type="GO" id="GO:0055085">
    <property type="term" value="P:transmembrane transport"/>
    <property type="evidence" value="ECO:0007669"/>
    <property type="project" value="InterPro"/>
</dbReference>
<dbReference type="GO" id="GO:0015891">
    <property type="term" value="P:siderophore transport"/>
    <property type="evidence" value="ECO:0007669"/>
    <property type="project" value="InterPro"/>
</dbReference>
<dbReference type="InterPro" id="IPR003538">
    <property type="entry name" value="TonB"/>
</dbReference>
<dbReference type="GO" id="GO:0031992">
    <property type="term" value="F:energy transducer activity"/>
    <property type="evidence" value="ECO:0007669"/>
    <property type="project" value="InterPro"/>
</dbReference>
<dbReference type="RefSeq" id="WP_076585882.1">
    <property type="nucleotide sequence ID" value="NZ_FTLW01000002.1"/>
</dbReference>
<dbReference type="PRINTS" id="PR01374">
    <property type="entry name" value="TONBPROTEIN"/>
</dbReference>
<evidence type="ECO:0000256" key="5">
    <source>
        <dbReference type="ARBA" id="ARBA00022475"/>
    </source>
</evidence>
<feature type="compositionally biased region" description="Basic and acidic residues" evidence="14">
    <location>
        <begin position="232"/>
        <end position="241"/>
    </location>
</feature>
<evidence type="ECO:0000256" key="10">
    <source>
        <dbReference type="ARBA" id="ARBA00022989"/>
    </source>
</evidence>
<dbReference type="PANTHER" id="PTHR33446:SF8">
    <property type="entry name" value="PROTEIN TONB"/>
    <property type="match status" value="1"/>
</dbReference>
<accession>A0A1N6RHI9</accession>
<keyword evidence="5 13" id="KW-1003">Cell membrane</keyword>
<dbReference type="InterPro" id="IPR051045">
    <property type="entry name" value="TonB-dependent_transducer"/>
</dbReference>
<keyword evidence="9 13" id="KW-0653">Protein transport</keyword>
<dbReference type="PROSITE" id="PS51257">
    <property type="entry name" value="PROKAR_LIPOPROTEIN"/>
    <property type="match status" value="1"/>
</dbReference>
<comment type="subunit">
    <text evidence="12">Homodimer. Forms a complex with the accessory proteins ExbB and ExbD.</text>
</comment>
<keyword evidence="17" id="KW-1185">Reference proteome</keyword>
<feature type="domain" description="TonB C-terminal" evidence="15">
    <location>
        <begin position="264"/>
        <end position="350"/>
    </location>
</feature>
<evidence type="ECO:0000256" key="13">
    <source>
        <dbReference type="RuleBase" id="RU362123"/>
    </source>
</evidence>
<keyword evidence="8" id="KW-0677">Repeat</keyword>
<dbReference type="SUPFAM" id="SSF74653">
    <property type="entry name" value="TolA/TonB C-terminal domain"/>
    <property type="match status" value="1"/>
</dbReference>
<evidence type="ECO:0000256" key="14">
    <source>
        <dbReference type="SAM" id="MobiDB-lite"/>
    </source>
</evidence>
<evidence type="ECO:0000313" key="17">
    <source>
        <dbReference type="Proteomes" id="UP000241788"/>
    </source>
</evidence>
<name>A0A1N6RHI9_9GAMM</name>
<evidence type="ECO:0000259" key="15">
    <source>
        <dbReference type="PROSITE" id="PS52015"/>
    </source>
</evidence>
<keyword evidence="11" id="KW-0472">Membrane</keyword>
<reference evidence="17" key="1">
    <citation type="submission" date="2017-01" db="EMBL/GenBank/DDBJ databases">
        <authorList>
            <person name="Varghese N."/>
            <person name="Submissions S."/>
        </authorList>
    </citation>
    <scope>NUCLEOTIDE SEQUENCE [LARGE SCALE GENOMIC DNA]</scope>
    <source>
        <strain evidence="17">UM1</strain>
    </source>
</reference>
<feature type="region of interest" description="Disordered" evidence="14">
    <location>
        <begin position="215"/>
        <end position="265"/>
    </location>
</feature>
<evidence type="ECO:0000256" key="7">
    <source>
        <dbReference type="ARBA" id="ARBA00022692"/>
    </source>
</evidence>
<keyword evidence="13" id="KW-0735">Signal-anchor</keyword>
<comment type="function">
    <text evidence="13">Interacts with outer membrane receptor proteins that carry out high-affinity binding and energy dependent uptake into the periplasmic space of specific substrates. It could act to transduce energy from the cytoplasmic membrane to specific energy-requiring processes in the outer membrane, resulting in the release into the periplasm of ligands bound by these outer membrane proteins.</text>
</comment>
<dbReference type="GO" id="GO:0030288">
    <property type="term" value="C:outer membrane-bounded periplasmic space"/>
    <property type="evidence" value="ECO:0007669"/>
    <property type="project" value="InterPro"/>
</dbReference>
<dbReference type="Gene3D" id="3.30.2420.10">
    <property type="entry name" value="TonB"/>
    <property type="match status" value="1"/>
</dbReference>
<evidence type="ECO:0000256" key="9">
    <source>
        <dbReference type="ARBA" id="ARBA00022927"/>
    </source>
</evidence>
<evidence type="ECO:0000256" key="2">
    <source>
        <dbReference type="ARBA" id="ARBA00006555"/>
    </source>
</evidence>
<dbReference type="InterPro" id="IPR037682">
    <property type="entry name" value="TonB_C"/>
</dbReference>
<dbReference type="OrthoDB" id="1628901at2"/>
<dbReference type="PANTHER" id="PTHR33446">
    <property type="entry name" value="PROTEIN TONB-RELATED"/>
    <property type="match status" value="1"/>
</dbReference>
<dbReference type="Pfam" id="PF03544">
    <property type="entry name" value="TonB_C"/>
    <property type="match status" value="1"/>
</dbReference>
<dbReference type="NCBIfam" id="TIGR01352">
    <property type="entry name" value="tonB_Cterm"/>
    <property type="match status" value="1"/>
</dbReference>
<keyword evidence="6 13" id="KW-0997">Cell inner membrane</keyword>
<sequence length="350" mass="37115">MLRHQESNAVLRVALVGALACGLVACGGKQEDQTAAPGAAPTETAAAPAQAVSAAVAAMSPEQLREAATKAVAEQRLYAPAANNAMEYYLALRDKAPGDAAVSGALTDLQPYTLIATEQAITRDDFAEAQRLYALLEKTDANAPALPRLKQSIADAQQTLAQRQQEAVTNEADAARQAQVERERLAEQQKMQQQAAQQLAARQAEEKRIADLRAAETARQQQATQAQAQQAREAEERRQAEQRAAAQRPTAAAPAPAAAAPAPRANTELVAISTPQPKYPVEALRNGQSGTVQVEFTVGTNGAVTAARVVSSSPPRVFNSETLAAVKRWRFQPVGSPVTSRRTISFSPAN</sequence>
<dbReference type="EMBL" id="FTLW01000002">
    <property type="protein sequence ID" value="SIQ28267.1"/>
    <property type="molecule type" value="Genomic_DNA"/>
</dbReference>
<keyword evidence="10" id="KW-1133">Transmembrane helix</keyword>
<proteinExistence type="inferred from homology"/>
<organism evidence="16 17">
    <name type="scientific">Solilutibacter tolerans</name>
    <dbReference type="NCBI Taxonomy" id="1604334"/>
    <lineage>
        <taxon>Bacteria</taxon>
        <taxon>Pseudomonadati</taxon>
        <taxon>Pseudomonadota</taxon>
        <taxon>Gammaproteobacteria</taxon>
        <taxon>Lysobacterales</taxon>
        <taxon>Lysobacteraceae</taxon>
        <taxon>Solilutibacter</taxon>
    </lineage>
</organism>
<evidence type="ECO:0000256" key="1">
    <source>
        <dbReference type="ARBA" id="ARBA00004383"/>
    </source>
</evidence>
<evidence type="ECO:0000256" key="11">
    <source>
        <dbReference type="ARBA" id="ARBA00023136"/>
    </source>
</evidence>
<feature type="compositionally biased region" description="Low complexity" evidence="14">
    <location>
        <begin position="242"/>
        <end position="265"/>
    </location>
</feature>
<dbReference type="PROSITE" id="PS52015">
    <property type="entry name" value="TONB_CTD"/>
    <property type="match status" value="1"/>
</dbReference>
<evidence type="ECO:0000313" key="16">
    <source>
        <dbReference type="EMBL" id="SIQ28267.1"/>
    </source>
</evidence>
<evidence type="ECO:0000256" key="12">
    <source>
        <dbReference type="ARBA" id="ARBA00025849"/>
    </source>
</evidence>
<keyword evidence="4 13" id="KW-0813">Transport</keyword>